<accession>A0A8X6QI05</accession>
<dbReference type="EMBL" id="BMAW01079270">
    <property type="protein sequence ID" value="GFU14639.1"/>
    <property type="molecule type" value="Genomic_DNA"/>
</dbReference>
<organism evidence="1 2">
    <name type="scientific">Nephila pilipes</name>
    <name type="common">Giant wood spider</name>
    <name type="synonym">Nephila maculata</name>
    <dbReference type="NCBI Taxonomy" id="299642"/>
    <lineage>
        <taxon>Eukaryota</taxon>
        <taxon>Metazoa</taxon>
        <taxon>Ecdysozoa</taxon>
        <taxon>Arthropoda</taxon>
        <taxon>Chelicerata</taxon>
        <taxon>Arachnida</taxon>
        <taxon>Araneae</taxon>
        <taxon>Araneomorphae</taxon>
        <taxon>Entelegynae</taxon>
        <taxon>Araneoidea</taxon>
        <taxon>Nephilidae</taxon>
        <taxon>Nephila</taxon>
    </lineage>
</organism>
<dbReference type="Proteomes" id="UP000887013">
    <property type="component" value="Unassembled WGS sequence"/>
</dbReference>
<comment type="caution">
    <text evidence="1">The sequence shown here is derived from an EMBL/GenBank/DDBJ whole genome shotgun (WGS) entry which is preliminary data.</text>
</comment>
<proteinExistence type="predicted"/>
<feature type="non-terminal residue" evidence="1">
    <location>
        <position position="1"/>
    </location>
</feature>
<evidence type="ECO:0000313" key="2">
    <source>
        <dbReference type="Proteomes" id="UP000887013"/>
    </source>
</evidence>
<sequence>FNLAVDLAHSLSDLPQECLWADRASTYEGTFDAKTLEEAFRIENRNASTVLEDAVKGMIF</sequence>
<dbReference type="Gene3D" id="1.10.287.2460">
    <property type="match status" value="1"/>
</dbReference>
<gene>
    <name evidence="1" type="ORF">NPIL_513121</name>
</gene>
<dbReference type="AlphaFoldDB" id="A0A8X6QI05"/>
<name>A0A8X6QI05_NEPPI</name>
<evidence type="ECO:0000313" key="1">
    <source>
        <dbReference type="EMBL" id="GFU14639.1"/>
    </source>
</evidence>
<dbReference type="OrthoDB" id="448450at2759"/>
<keyword evidence="2" id="KW-1185">Reference proteome</keyword>
<reference evidence="1" key="1">
    <citation type="submission" date="2020-08" db="EMBL/GenBank/DDBJ databases">
        <title>Multicomponent nature underlies the extraordinary mechanical properties of spider dragline silk.</title>
        <authorList>
            <person name="Kono N."/>
            <person name="Nakamura H."/>
            <person name="Mori M."/>
            <person name="Yoshida Y."/>
            <person name="Ohtoshi R."/>
            <person name="Malay A.D."/>
            <person name="Moran D.A.P."/>
            <person name="Tomita M."/>
            <person name="Numata K."/>
            <person name="Arakawa K."/>
        </authorList>
    </citation>
    <scope>NUCLEOTIDE SEQUENCE</scope>
</reference>
<protein>
    <submittedName>
        <fullName evidence="1">Uncharacterized protein</fullName>
    </submittedName>
</protein>